<comment type="subunit">
    <text evidence="12">F-type ATPases have 2 components, F(1) - the catalytic core - and F(0) - the membrane proton channel. F(1) has five subunits: alpha(3), beta(3), gamma(1), delta(1), epsilon(1). F(0) has three main subunits: a(1), b(2) and c(10-14). The alpha and beta chains form an alternating ring which encloses part of the gamma chain. F(1) is attached to F(0) by a central stalk formed by the gamma and epsilon chains, while a peripheral stalk is formed by the delta and b chains.</text>
</comment>
<evidence type="ECO:0000256" key="5">
    <source>
        <dbReference type="ARBA" id="ARBA00022781"/>
    </source>
</evidence>
<comment type="similarity">
    <text evidence="1 12 13">Belongs to the ATPase B chain family.</text>
</comment>
<evidence type="ECO:0000256" key="1">
    <source>
        <dbReference type="ARBA" id="ARBA00005513"/>
    </source>
</evidence>
<keyword evidence="8 12" id="KW-0472">Membrane</keyword>
<dbReference type="CDD" id="cd06503">
    <property type="entry name" value="ATP-synt_Fo_b"/>
    <property type="match status" value="1"/>
</dbReference>
<dbReference type="AlphaFoldDB" id="A0A1F6X017"/>
<keyword evidence="3 12" id="KW-0138">CF(0)</keyword>
<keyword evidence="2 12" id="KW-0813">Transport</keyword>
<sequence length="163" mass="18941">MESIISTFHIDWKIIITQAINFGVVFVVLYFYALKPLGKLMKERGEKIEMGLSDAKKSNELLQKATLEYDKNTIKLRQISIDAQKELQKDLEQLRAKNLDRIKMDNEQWTKKRIEQMEIDKKALVEGAKNEIVSLVMLATEKLLGAKNDKNFDEKVLQELKDL</sequence>
<comment type="function">
    <text evidence="10 12">F(1)F(0) ATP synthase produces ATP from ADP in the presence of a proton or sodium gradient. F-type ATPases consist of two structural domains, F(1) containing the extramembraneous catalytic core and F(0) containing the membrane proton channel, linked together by a central stalk and a peripheral stalk. During catalysis, ATP synthesis in the catalytic domain of F(1) is coupled via a rotary mechanism of the central stalk subunits to proton translocation.</text>
</comment>
<keyword evidence="4 12" id="KW-0812">Transmembrane</keyword>
<accession>A0A1F6X017</accession>
<dbReference type="Pfam" id="PF00430">
    <property type="entry name" value="ATP-synt_B"/>
    <property type="match status" value="1"/>
</dbReference>
<gene>
    <name evidence="12" type="primary">atpF</name>
    <name evidence="14" type="ORF">A3A91_02515</name>
</gene>
<protein>
    <recommendedName>
        <fullName evidence="12">ATP synthase subunit b</fullName>
    </recommendedName>
    <alternativeName>
        <fullName evidence="12">ATP synthase F(0) sector subunit b</fullName>
    </alternativeName>
    <alternativeName>
        <fullName evidence="12">ATPase subunit I</fullName>
    </alternativeName>
    <alternativeName>
        <fullName evidence="12">F-type ATPase subunit b</fullName>
        <shortName evidence="12">F-ATPase subunit b</shortName>
    </alternativeName>
</protein>
<evidence type="ECO:0000256" key="4">
    <source>
        <dbReference type="ARBA" id="ARBA00022692"/>
    </source>
</evidence>
<evidence type="ECO:0000256" key="9">
    <source>
        <dbReference type="ARBA" id="ARBA00023310"/>
    </source>
</evidence>
<organism evidence="14 15">
    <name type="scientific">Candidatus Nomurabacteria bacterium RIFCSPLOWO2_01_FULL_36_16</name>
    <dbReference type="NCBI Taxonomy" id="1801767"/>
    <lineage>
        <taxon>Bacteria</taxon>
        <taxon>Candidatus Nomuraibacteriota</taxon>
    </lineage>
</organism>
<comment type="subcellular location">
    <subcellularLocation>
        <location evidence="12">Cell membrane</location>
        <topology evidence="12">Single-pass membrane protein</topology>
    </subcellularLocation>
    <subcellularLocation>
        <location evidence="11">Endomembrane system</location>
        <topology evidence="11">Single-pass membrane protein</topology>
    </subcellularLocation>
</comment>
<keyword evidence="6 12" id="KW-1133">Transmembrane helix</keyword>
<evidence type="ECO:0000256" key="3">
    <source>
        <dbReference type="ARBA" id="ARBA00022547"/>
    </source>
</evidence>
<keyword evidence="9 12" id="KW-0066">ATP synthesis</keyword>
<evidence type="ECO:0000256" key="11">
    <source>
        <dbReference type="ARBA" id="ARBA00037847"/>
    </source>
</evidence>
<comment type="function">
    <text evidence="12">Component of the F(0) channel, it forms part of the peripheral stalk, linking F(1) to F(0).</text>
</comment>
<dbReference type="GO" id="GO:0046961">
    <property type="term" value="F:proton-transporting ATPase activity, rotational mechanism"/>
    <property type="evidence" value="ECO:0007669"/>
    <property type="project" value="TreeGrafter"/>
</dbReference>
<keyword evidence="5 12" id="KW-0375">Hydrogen ion transport</keyword>
<dbReference type="GO" id="GO:0045259">
    <property type="term" value="C:proton-transporting ATP synthase complex"/>
    <property type="evidence" value="ECO:0007669"/>
    <property type="project" value="UniProtKB-KW"/>
</dbReference>
<dbReference type="GO" id="GO:0005886">
    <property type="term" value="C:plasma membrane"/>
    <property type="evidence" value="ECO:0007669"/>
    <property type="project" value="UniProtKB-SubCell"/>
</dbReference>
<dbReference type="Proteomes" id="UP000177001">
    <property type="component" value="Unassembled WGS sequence"/>
</dbReference>
<evidence type="ECO:0000256" key="7">
    <source>
        <dbReference type="ARBA" id="ARBA00023065"/>
    </source>
</evidence>
<dbReference type="PANTHER" id="PTHR33445">
    <property type="entry name" value="ATP SYNTHASE SUBUNIT B', CHLOROPLASTIC"/>
    <property type="match status" value="1"/>
</dbReference>
<evidence type="ECO:0000313" key="14">
    <source>
        <dbReference type="EMBL" id="OGI87344.1"/>
    </source>
</evidence>
<feature type="transmembrane region" description="Helical" evidence="12">
    <location>
        <begin position="12"/>
        <end position="34"/>
    </location>
</feature>
<evidence type="ECO:0000256" key="13">
    <source>
        <dbReference type="RuleBase" id="RU003848"/>
    </source>
</evidence>
<comment type="caution">
    <text evidence="14">The sequence shown here is derived from an EMBL/GenBank/DDBJ whole genome shotgun (WGS) entry which is preliminary data.</text>
</comment>
<proteinExistence type="inferred from homology"/>
<dbReference type="HAMAP" id="MF_01398">
    <property type="entry name" value="ATP_synth_b_bprime"/>
    <property type="match status" value="1"/>
</dbReference>
<keyword evidence="7 12" id="KW-0406">Ion transport</keyword>
<dbReference type="GO" id="GO:0046933">
    <property type="term" value="F:proton-transporting ATP synthase activity, rotational mechanism"/>
    <property type="evidence" value="ECO:0007669"/>
    <property type="project" value="UniProtKB-UniRule"/>
</dbReference>
<dbReference type="InterPro" id="IPR050059">
    <property type="entry name" value="ATP_synthase_B_chain"/>
</dbReference>
<dbReference type="PANTHER" id="PTHR33445:SF2">
    <property type="entry name" value="ATP SYNTHASE SUBUNIT B', CHLOROPLASTIC"/>
    <property type="match status" value="1"/>
</dbReference>
<evidence type="ECO:0000256" key="10">
    <source>
        <dbReference type="ARBA" id="ARBA00025198"/>
    </source>
</evidence>
<evidence type="ECO:0000313" key="15">
    <source>
        <dbReference type="Proteomes" id="UP000177001"/>
    </source>
</evidence>
<dbReference type="EMBL" id="MFUR01000003">
    <property type="protein sequence ID" value="OGI87344.1"/>
    <property type="molecule type" value="Genomic_DNA"/>
</dbReference>
<reference evidence="14 15" key="1">
    <citation type="journal article" date="2016" name="Nat. Commun.">
        <title>Thousands of microbial genomes shed light on interconnected biogeochemical processes in an aquifer system.</title>
        <authorList>
            <person name="Anantharaman K."/>
            <person name="Brown C.T."/>
            <person name="Hug L.A."/>
            <person name="Sharon I."/>
            <person name="Castelle C.J."/>
            <person name="Probst A.J."/>
            <person name="Thomas B.C."/>
            <person name="Singh A."/>
            <person name="Wilkins M.J."/>
            <person name="Karaoz U."/>
            <person name="Brodie E.L."/>
            <person name="Williams K.H."/>
            <person name="Hubbard S.S."/>
            <person name="Banfield J.F."/>
        </authorList>
    </citation>
    <scope>NUCLEOTIDE SEQUENCE [LARGE SCALE GENOMIC DNA]</scope>
</reference>
<evidence type="ECO:0000256" key="8">
    <source>
        <dbReference type="ARBA" id="ARBA00023136"/>
    </source>
</evidence>
<evidence type="ECO:0000256" key="6">
    <source>
        <dbReference type="ARBA" id="ARBA00022989"/>
    </source>
</evidence>
<evidence type="ECO:0000256" key="2">
    <source>
        <dbReference type="ARBA" id="ARBA00022448"/>
    </source>
</evidence>
<evidence type="ECO:0000256" key="12">
    <source>
        <dbReference type="HAMAP-Rule" id="MF_01398"/>
    </source>
</evidence>
<dbReference type="InterPro" id="IPR002146">
    <property type="entry name" value="ATP_synth_b/b'su_bac/chlpt"/>
</dbReference>
<name>A0A1F6X017_9BACT</name>
<keyword evidence="12" id="KW-1003">Cell membrane</keyword>
<dbReference type="GO" id="GO:0012505">
    <property type="term" value="C:endomembrane system"/>
    <property type="evidence" value="ECO:0007669"/>
    <property type="project" value="UniProtKB-SubCell"/>
</dbReference>